<gene>
    <name evidence="1" type="ORF">JTE90_002473</name>
</gene>
<name>A0AAV6TJ11_9ARAC</name>
<accession>A0AAV6TJ11</accession>
<evidence type="ECO:0000313" key="2">
    <source>
        <dbReference type="Proteomes" id="UP000827092"/>
    </source>
</evidence>
<keyword evidence="2" id="KW-1185">Reference proteome</keyword>
<evidence type="ECO:0000313" key="1">
    <source>
        <dbReference type="EMBL" id="KAG8171521.1"/>
    </source>
</evidence>
<organism evidence="1 2">
    <name type="scientific">Oedothorax gibbosus</name>
    <dbReference type="NCBI Taxonomy" id="931172"/>
    <lineage>
        <taxon>Eukaryota</taxon>
        <taxon>Metazoa</taxon>
        <taxon>Ecdysozoa</taxon>
        <taxon>Arthropoda</taxon>
        <taxon>Chelicerata</taxon>
        <taxon>Arachnida</taxon>
        <taxon>Araneae</taxon>
        <taxon>Araneomorphae</taxon>
        <taxon>Entelegynae</taxon>
        <taxon>Araneoidea</taxon>
        <taxon>Linyphiidae</taxon>
        <taxon>Erigoninae</taxon>
        <taxon>Oedothorax</taxon>
    </lineage>
</organism>
<sequence length="56" mass="6277">GSAFLLYCDDDIRNFSLASGADSLLMSGIGARPLVVDYHMKSKVFFWIDSNYNINK</sequence>
<feature type="non-terminal residue" evidence="1">
    <location>
        <position position="1"/>
    </location>
</feature>
<comment type="caution">
    <text evidence="1">The sequence shown here is derived from an EMBL/GenBank/DDBJ whole genome shotgun (WGS) entry which is preliminary data.</text>
</comment>
<protein>
    <submittedName>
        <fullName evidence="1">Uncharacterized protein</fullName>
    </submittedName>
</protein>
<proteinExistence type="predicted"/>
<reference evidence="1 2" key="1">
    <citation type="journal article" date="2022" name="Nat. Ecol. Evol.">
        <title>A masculinizing supergene underlies an exaggerated male reproductive morph in a spider.</title>
        <authorList>
            <person name="Hendrickx F."/>
            <person name="De Corte Z."/>
            <person name="Sonet G."/>
            <person name="Van Belleghem S.M."/>
            <person name="Kostlbacher S."/>
            <person name="Vangestel C."/>
        </authorList>
    </citation>
    <scope>NUCLEOTIDE SEQUENCE [LARGE SCALE GENOMIC DNA]</scope>
    <source>
        <strain evidence="1">W744_W776</strain>
    </source>
</reference>
<dbReference type="Proteomes" id="UP000827092">
    <property type="component" value="Unassembled WGS sequence"/>
</dbReference>
<dbReference type="AlphaFoldDB" id="A0AAV6TJ11"/>
<dbReference type="EMBL" id="JAFNEN010003876">
    <property type="protein sequence ID" value="KAG8171521.1"/>
    <property type="molecule type" value="Genomic_DNA"/>
</dbReference>